<gene>
    <name evidence="3" type="ORF">HWA77_11420</name>
</gene>
<sequence length="127" mass="14770">MRLMNQPSFNTRQQGQAFEALAESYLCQRQLVPIMRNFQCRSGEIDLIMKDGSCIVFIEVKYRTKSRYGSAVDAVTYHKQRKLKRTALFWLQKNGLSTEHTEFRFDIVAIQGSAHTIEWFTNTLVEG</sequence>
<dbReference type="InterPro" id="IPR003509">
    <property type="entry name" value="UPF0102_YraN-like"/>
</dbReference>
<dbReference type="AlphaFoldDB" id="A0A1X9U3U3"/>
<proteinExistence type="inferred from homology"/>
<dbReference type="GO" id="GO:0003676">
    <property type="term" value="F:nucleic acid binding"/>
    <property type="evidence" value="ECO:0007669"/>
    <property type="project" value="InterPro"/>
</dbReference>
<dbReference type="NCBIfam" id="NF009150">
    <property type="entry name" value="PRK12497.1-3"/>
    <property type="match status" value="1"/>
</dbReference>
<dbReference type="CDD" id="cd20736">
    <property type="entry name" value="PoNe_Nuclease"/>
    <property type="match status" value="1"/>
</dbReference>
<accession>A0A1X9U3U3</accession>
<dbReference type="PANTHER" id="PTHR34039:SF1">
    <property type="entry name" value="UPF0102 PROTEIN YRAN"/>
    <property type="match status" value="1"/>
</dbReference>
<dbReference type="SUPFAM" id="SSF52980">
    <property type="entry name" value="Restriction endonuclease-like"/>
    <property type="match status" value="1"/>
</dbReference>
<dbReference type="Gene3D" id="3.40.1350.10">
    <property type="match status" value="1"/>
</dbReference>
<dbReference type="PANTHER" id="PTHR34039">
    <property type="entry name" value="UPF0102 PROTEIN YRAN"/>
    <property type="match status" value="1"/>
</dbReference>
<dbReference type="Pfam" id="PF02021">
    <property type="entry name" value="UPF0102"/>
    <property type="match status" value="1"/>
</dbReference>
<protein>
    <recommendedName>
        <fullName evidence="2">UPF0102 protein HWA77_11420</fullName>
    </recommendedName>
</protein>
<comment type="caution">
    <text evidence="3">The sequence shown here is derived from an EMBL/GenBank/DDBJ whole genome shotgun (WGS) entry which is preliminary data.</text>
</comment>
<evidence type="ECO:0000256" key="2">
    <source>
        <dbReference type="HAMAP-Rule" id="MF_00048"/>
    </source>
</evidence>
<comment type="similarity">
    <text evidence="1 2">Belongs to the UPF0102 family.</text>
</comment>
<dbReference type="NCBIfam" id="TIGR00252">
    <property type="entry name" value="YraN family protein"/>
    <property type="match status" value="1"/>
</dbReference>
<dbReference type="InterPro" id="IPR011856">
    <property type="entry name" value="tRNA_endonuc-like_dom_sf"/>
</dbReference>
<name>A0A1X9U3U3_PHODD</name>
<evidence type="ECO:0000313" key="3">
    <source>
        <dbReference type="EMBL" id="NVP00820.1"/>
    </source>
</evidence>
<dbReference type="EMBL" id="JABXOR010000711">
    <property type="protein sequence ID" value="NVP00820.1"/>
    <property type="molecule type" value="Genomic_DNA"/>
</dbReference>
<organism evidence="3 4">
    <name type="scientific">Photobacterium damselae subsp. damselae</name>
    <name type="common">Listonella damsela</name>
    <dbReference type="NCBI Taxonomy" id="85581"/>
    <lineage>
        <taxon>Bacteria</taxon>
        <taxon>Pseudomonadati</taxon>
        <taxon>Pseudomonadota</taxon>
        <taxon>Gammaproteobacteria</taxon>
        <taxon>Vibrionales</taxon>
        <taxon>Vibrionaceae</taxon>
        <taxon>Photobacterium</taxon>
    </lineage>
</organism>
<reference evidence="3 4" key="1">
    <citation type="submission" date="2020-06" db="EMBL/GenBank/DDBJ databases">
        <title>Photobacterium damselae subsp. damselae comparative genomics.</title>
        <authorList>
            <person name="Osorio C.R."/>
        </authorList>
    </citation>
    <scope>NUCLEOTIDE SEQUENCE [LARGE SCALE GENOMIC DNA]</scope>
    <source>
        <strain evidence="3 4">TW250/03</strain>
    </source>
</reference>
<evidence type="ECO:0000313" key="4">
    <source>
        <dbReference type="Proteomes" id="UP000533429"/>
    </source>
</evidence>
<dbReference type="KEGG" id="pds:CAY62_12360"/>
<evidence type="ECO:0000256" key="1">
    <source>
        <dbReference type="ARBA" id="ARBA00006738"/>
    </source>
</evidence>
<dbReference type="Proteomes" id="UP000533429">
    <property type="component" value="Unassembled WGS sequence"/>
</dbReference>
<dbReference type="InterPro" id="IPR011335">
    <property type="entry name" value="Restrct_endonuc-II-like"/>
</dbReference>
<dbReference type="HAMAP" id="MF_00048">
    <property type="entry name" value="UPF0102"/>
    <property type="match status" value="1"/>
</dbReference>